<protein>
    <recommendedName>
        <fullName evidence="4">Cytosolic fatty-acid binding proteins domain-containing protein</fullName>
    </recommendedName>
</protein>
<keyword evidence="2" id="KW-0446">Lipid-binding</keyword>
<dbReference type="Pfam" id="PF00061">
    <property type="entry name" value="Lipocalin"/>
    <property type="match status" value="1"/>
</dbReference>
<dbReference type="Proteomes" id="UP000749559">
    <property type="component" value="Unassembled WGS sequence"/>
</dbReference>
<dbReference type="OrthoDB" id="354351at2759"/>
<evidence type="ECO:0000256" key="2">
    <source>
        <dbReference type="ARBA" id="ARBA00023121"/>
    </source>
</evidence>
<dbReference type="PRINTS" id="PR00178">
    <property type="entry name" value="FATTYACIDBP"/>
</dbReference>
<evidence type="ECO:0000256" key="1">
    <source>
        <dbReference type="ARBA" id="ARBA00008390"/>
    </source>
</evidence>
<comment type="similarity">
    <text evidence="1 3">Belongs to the calycin superfamily. Fatty-acid binding protein (FABP) family.</text>
</comment>
<dbReference type="Gene3D" id="2.40.128.20">
    <property type="match status" value="1"/>
</dbReference>
<dbReference type="SUPFAM" id="SSF50814">
    <property type="entry name" value="Lipocalins"/>
    <property type="match status" value="1"/>
</dbReference>
<dbReference type="InterPro" id="IPR000566">
    <property type="entry name" value="Lipocln_cytosolic_FA-bd_dom"/>
</dbReference>
<reference evidence="5" key="1">
    <citation type="submission" date="2022-03" db="EMBL/GenBank/DDBJ databases">
        <authorList>
            <person name="Martin C."/>
        </authorList>
    </citation>
    <scope>NUCLEOTIDE SEQUENCE</scope>
</reference>
<comment type="caution">
    <text evidence="5">The sequence shown here is derived from an EMBL/GenBank/DDBJ whole genome shotgun (WGS) entry which is preliminary data.</text>
</comment>
<evidence type="ECO:0000259" key="4">
    <source>
        <dbReference type="PROSITE" id="PS00214"/>
    </source>
</evidence>
<dbReference type="EMBL" id="CAIIXF020000012">
    <property type="protein sequence ID" value="CAH1800879.1"/>
    <property type="molecule type" value="Genomic_DNA"/>
</dbReference>
<dbReference type="FunFam" id="2.40.128.20:FF:000001">
    <property type="entry name" value="Fatty acid-binding protein, adipocyte"/>
    <property type="match status" value="1"/>
</dbReference>
<dbReference type="InterPro" id="IPR000463">
    <property type="entry name" value="Fatty_acid-bd"/>
</dbReference>
<accession>A0A8S4Q8W1</accession>
<dbReference type="InterPro" id="IPR012674">
    <property type="entry name" value="Calycin"/>
</dbReference>
<evidence type="ECO:0000313" key="6">
    <source>
        <dbReference type="Proteomes" id="UP000749559"/>
    </source>
</evidence>
<gene>
    <name evidence="5" type="ORF">OFUS_LOCUS24716</name>
</gene>
<feature type="domain" description="Cytosolic fatty-acid binding proteins" evidence="4">
    <location>
        <begin position="6"/>
        <end position="23"/>
    </location>
</feature>
<dbReference type="AlphaFoldDB" id="A0A8S4Q8W1"/>
<dbReference type="GO" id="GO:0008289">
    <property type="term" value="F:lipid binding"/>
    <property type="evidence" value="ECO:0007669"/>
    <property type="project" value="UniProtKB-KW"/>
</dbReference>
<dbReference type="PROSITE" id="PS00214">
    <property type="entry name" value="FABP"/>
    <property type="match status" value="1"/>
</dbReference>
<keyword evidence="3" id="KW-0813">Transport</keyword>
<proteinExistence type="inferred from homology"/>
<dbReference type="InterPro" id="IPR031259">
    <property type="entry name" value="ILBP"/>
</dbReference>
<organism evidence="5 6">
    <name type="scientific">Owenia fusiformis</name>
    <name type="common">Polychaete worm</name>
    <dbReference type="NCBI Taxonomy" id="6347"/>
    <lineage>
        <taxon>Eukaryota</taxon>
        <taxon>Metazoa</taxon>
        <taxon>Spiralia</taxon>
        <taxon>Lophotrochozoa</taxon>
        <taxon>Annelida</taxon>
        <taxon>Polychaeta</taxon>
        <taxon>Sedentaria</taxon>
        <taxon>Canalipalpata</taxon>
        <taxon>Sabellida</taxon>
        <taxon>Oweniida</taxon>
        <taxon>Oweniidae</taxon>
        <taxon>Owenia</taxon>
    </lineage>
</organism>
<keyword evidence="6" id="KW-1185">Reference proteome</keyword>
<evidence type="ECO:0000313" key="5">
    <source>
        <dbReference type="EMBL" id="CAH1800879.1"/>
    </source>
</evidence>
<dbReference type="PANTHER" id="PTHR11955">
    <property type="entry name" value="FATTY ACID BINDING PROTEIN"/>
    <property type="match status" value="1"/>
</dbReference>
<evidence type="ECO:0000256" key="3">
    <source>
        <dbReference type="RuleBase" id="RU003696"/>
    </source>
</evidence>
<name>A0A8S4Q8W1_OWEFU</name>
<sequence>MAKLQGKWRLDSSDNFDEYMKAVGVGMVMRKLGGATKPNQEISQDGDEWSIKTLSTVKNTEVKFKLGEAFDETTADGRKVKTTITAEGDTKLVQDQKGDPDSVLTRELTDDSTMTMSCVAKGVTATRVYKRE</sequence>